<dbReference type="NCBIfam" id="TIGR00254">
    <property type="entry name" value="GGDEF"/>
    <property type="match status" value="1"/>
</dbReference>
<dbReference type="CDD" id="cd01949">
    <property type="entry name" value="GGDEF"/>
    <property type="match status" value="1"/>
</dbReference>
<dbReference type="SMART" id="SM00267">
    <property type="entry name" value="GGDEF"/>
    <property type="match status" value="1"/>
</dbReference>
<sequence length="397" mass="43339">MIDLDAFKNINATLGHAIGDSILCEVARRLEKVIKPTDRIARIGGDEFTMLLEDAEAEKVKEVAHAILSRISEPIVINGHKVRLTACCGVTLAPLHALEAVQLIGNAGLALSMAKSMGHGKSFTFVKQLREKAIANQFYNMELHRAVSDGEFMLFYQPQIRMADGSIAGGEALIRWLHPQHGLLSPAAFLPALESGPLATAVGWWVLDEACAQAALWRRSGATDFRIGVNLFAAQLVMNGDLESQVLSTLERHGLPPQALELEVTENIVLDRDDMVLESLRKLRERGVGIALDDFGTGYASLSLLRRCPASRIKIDRSFVQGMLESEGDASVIRAIIHMARSFRMETTAEGVECVQQRRLLEILGCTEGQGFLFGRPVPAPQFADALGIGTRALAHQ</sequence>
<dbReference type="PROSITE" id="PS50883">
    <property type="entry name" value="EAL"/>
    <property type="match status" value="1"/>
</dbReference>
<dbReference type="InterPro" id="IPR052155">
    <property type="entry name" value="Biofilm_reg_signaling"/>
</dbReference>
<reference evidence="3 4" key="1">
    <citation type="submission" date="2021-08" db="EMBL/GenBank/DDBJ databases">
        <authorList>
            <person name="Peeters C."/>
        </authorList>
    </citation>
    <scope>NUCLEOTIDE SEQUENCE [LARGE SCALE GENOMIC DNA]</scope>
    <source>
        <strain evidence="3 4">LMG 23994</strain>
    </source>
</reference>
<gene>
    <name evidence="3" type="ORF">LMG23994_06987</name>
</gene>
<dbReference type="InterPro" id="IPR043128">
    <property type="entry name" value="Rev_trsase/Diguanyl_cyclase"/>
</dbReference>
<dbReference type="SUPFAM" id="SSF55073">
    <property type="entry name" value="Nucleotide cyclase"/>
    <property type="match status" value="1"/>
</dbReference>
<dbReference type="InterPro" id="IPR001633">
    <property type="entry name" value="EAL_dom"/>
</dbReference>
<dbReference type="SMART" id="SM00052">
    <property type="entry name" value="EAL"/>
    <property type="match status" value="1"/>
</dbReference>
<name>A0ABM8Y439_9BURK</name>
<dbReference type="Proteomes" id="UP000701702">
    <property type="component" value="Unassembled WGS sequence"/>
</dbReference>
<comment type="caution">
    <text evidence="3">The sequence shown here is derived from an EMBL/GenBank/DDBJ whole genome shotgun (WGS) entry which is preliminary data.</text>
</comment>
<dbReference type="Gene3D" id="3.20.20.450">
    <property type="entry name" value="EAL domain"/>
    <property type="match status" value="1"/>
</dbReference>
<dbReference type="SUPFAM" id="SSF141868">
    <property type="entry name" value="EAL domain-like"/>
    <property type="match status" value="1"/>
</dbReference>
<evidence type="ECO:0000313" key="4">
    <source>
        <dbReference type="Proteomes" id="UP000701702"/>
    </source>
</evidence>
<dbReference type="EMBL" id="CAJZAF010000078">
    <property type="protein sequence ID" value="CAG9187542.1"/>
    <property type="molecule type" value="Genomic_DNA"/>
</dbReference>
<dbReference type="CDD" id="cd01948">
    <property type="entry name" value="EAL"/>
    <property type="match status" value="1"/>
</dbReference>
<dbReference type="InterPro" id="IPR000160">
    <property type="entry name" value="GGDEF_dom"/>
</dbReference>
<proteinExistence type="predicted"/>
<dbReference type="PANTHER" id="PTHR44757">
    <property type="entry name" value="DIGUANYLATE CYCLASE DGCP"/>
    <property type="match status" value="1"/>
</dbReference>
<organism evidence="3 4">
    <name type="scientific">Cupriavidus pinatubonensis</name>
    <dbReference type="NCBI Taxonomy" id="248026"/>
    <lineage>
        <taxon>Bacteria</taxon>
        <taxon>Pseudomonadati</taxon>
        <taxon>Pseudomonadota</taxon>
        <taxon>Betaproteobacteria</taxon>
        <taxon>Burkholderiales</taxon>
        <taxon>Burkholderiaceae</taxon>
        <taxon>Cupriavidus</taxon>
    </lineage>
</organism>
<feature type="domain" description="EAL" evidence="1">
    <location>
        <begin position="136"/>
        <end position="391"/>
    </location>
</feature>
<dbReference type="Pfam" id="PF00563">
    <property type="entry name" value="EAL"/>
    <property type="match status" value="1"/>
</dbReference>
<evidence type="ECO:0000313" key="3">
    <source>
        <dbReference type="EMBL" id="CAG9187542.1"/>
    </source>
</evidence>
<keyword evidence="4" id="KW-1185">Reference proteome</keyword>
<protein>
    <submittedName>
        <fullName evidence="3">Signaling protein</fullName>
    </submittedName>
</protein>
<dbReference type="InterPro" id="IPR029787">
    <property type="entry name" value="Nucleotide_cyclase"/>
</dbReference>
<dbReference type="InterPro" id="IPR035919">
    <property type="entry name" value="EAL_sf"/>
</dbReference>
<dbReference type="Pfam" id="PF00990">
    <property type="entry name" value="GGDEF"/>
    <property type="match status" value="1"/>
</dbReference>
<accession>A0ABM8Y439</accession>
<dbReference type="Gene3D" id="3.30.70.270">
    <property type="match status" value="1"/>
</dbReference>
<dbReference type="PROSITE" id="PS50887">
    <property type="entry name" value="GGDEF"/>
    <property type="match status" value="1"/>
</dbReference>
<evidence type="ECO:0000259" key="1">
    <source>
        <dbReference type="PROSITE" id="PS50883"/>
    </source>
</evidence>
<feature type="domain" description="GGDEF" evidence="2">
    <location>
        <begin position="1"/>
        <end position="127"/>
    </location>
</feature>
<dbReference type="PANTHER" id="PTHR44757:SF2">
    <property type="entry name" value="BIOFILM ARCHITECTURE MAINTENANCE PROTEIN MBAA"/>
    <property type="match status" value="1"/>
</dbReference>
<evidence type="ECO:0000259" key="2">
    <source>
        <dbReference type="PROSITE" id="PS50887"/>
    </source>
</evidence>